<evidence type="ECO:0000313" key="2">
    <source>
        <dbReference type="Proteomes" id="UP000235777"/>
    </source>
</evidence>
<organism evidence="1 2">
    <name type="scientific">Trinickia symbiotica</name>
    <dbReference type="NCBI Taxonomy" id="863227"/>
    <lineage>
        <taxon>Bacteria</taxon>
        <taxon>Pseudomonadati</taxon>
        <taxon>Pseudomonadota</taxon>
        <taxon>Betaproteobacteria</taxon>
        <taxon>Burkholderiales</taxon>
        <taxon>Burkholderiaceae</taxon>
        <taxon>Trinickia</taxon>
    </lineage>
</organism>
<dbReference type="Proteomes" id="UP000235777">
    <property type="component" value="Unassembled WGS sequence"/>
</dbReference>
<accession>A0A2N7WTP6</accession>
<proteinExistence type="predicted"/>
<protein>
    <submittedName>
        <fullName evidence="1">Uncharacterized protein</fullName>
    </submittedName>
</protein>
<dbReference type="OrthoDB" id="9007755at2"/>
<evidence type="ECO:0000313" key="1">
    <source>
        <dbReference type="EMBL" id="PMS32754.1"/>
    </source>
</evidence>
<dbReference type="AlphaFoldDB" id="A0A2N7WTP6"/>
<keyword evidence="2" id="KW-1185">Reference proteome</keyword>
<reference evidence="1 2" key="1">
    <citation type="submission" date="2018-01" db="EMBL/GenBank/DDBJ databases">
        <title>Whole genome analyses suggest that Burkholderia sensu lato contains two further novel genera in the rhizoxinica-symbiotica group Mycetohabitans gen. nov., and Trinickia gen. nov.: implications for the evolution of diazotrophy and nodulation in the Burkholderiaceae.</title>
        <authorList>
            <person name="Estrada-de los Santos P."/>
            <person name="Palmer M."/>
            <person name="Chavez-Ramirez B."/>
            <person name="Beukes C."/>
            <person name="Steenkamp E.T."/>
            <person name="Hirsch A.M."/>
            <person name="Manyaka P."/>
            <person name="Maluk M."/>
            <person name="Lafos M."/>
            <person name="Crook M."/>
            <person name="Gross E."/>
            <person name="Simon M.F."/>
            <person name="Bueno dos Reis Junior F."/>
            <person name="Poole P.S."/>
            <person name="Venter S.N."/>
            <person name="James E.K."/>
        </authorList>
    </citation>
    <scope>NUCLEOTIDE SEQUENCE [LARGE SCALE GENOMIC DNA]</scope>
    <source>
        <strain evidence="1 2">JPY 581</strain>
    </source>
</reference>
<dbReference type="EMBL" id="PNYC01000020">
    <property type="protein sequence ID" value="PMS32754.1"/>
    <property type="molecule type" value="Genomic_DNA"/>
</dbReference>
<name>A0A2N7WTP6_9BURK</name>
<sequence>MSSIVIHELAPGAALDRKAMSRVSGGTGSPLVPGSPNINVAVGVDQHINQNQAVVVNALNNIGFIGAGFGPLKLDVSPSQFANTGFGL</sequence>
<comment type="caution">
    <text evidence="1">The sequence shown here is derived from an EMBL/GenBank/DDBJ whole genome shotgun (WGS) entry which is preliminary data.</text>
</comment>
<dbReference type="RefSeq" id="WP_018440809.1">
    <property type="nucleotide sequence ID" value="NZ_KB890173.1"/>
</dbReference>
<gene>
    <name evidence="1" type="ORF">C0Z20_25600</name>
</gene>
<dbReference type="STRING" id="863227.GCA_000373005_02256"/>